<dbReference type="Proteomes" id="UP000196230">
    <property type="component" value="Unassembled WGS sequence"/>
</dbReference>
<name>A0A1R4IP16_9MICC</name>
<dbReference type="Gene3D" id="1.20.5.1930">
    <property type="match status" value="1"/>
</dbReference>
<evidence type="ECO:0000256" key="3">
    <source>
        <dbReference type="ARBA" id="ARBA00023012"/>
    </source>
</evidence>
<feature type="transmembrane region" description="Helical" evidence="4">
    <location>
        <begin position="12"/>
        <end position="33"/>
    </location>
</feature>
<dbReference type="InterPro" id="IPR011712">
    <property type="entry name" value="Sig_transdc_His_kin_sub3_dim/P"/>
</dbReference>
<dbReference type="GO" id="GO:0046983">
    <property type="term" value="F:protein dimerization activity"/>
    <property type="evidence" value="ECO:0007669"/>
    <property type="project" value="InterPro"/>
</dbReference>
<dbReference type="InterPro" id="IPR050482">
    <property type="entry name" value="Sensor_HK_TwoCompSys"/>
</dbReference>
<proteinExistence type="predicted"/>
<keyword evidence="3" id="KW-0902">Two-component regulatory system</keyword>
<keyword evidence="4" id="KW-1133">Transmembrane helix</keyword>
<dbReference type="GO" id="GO:0000155">
    <property type="term" value="F:phosphorelay sensor kinase activity"/>
    <property type="evidence" value="ECO:0007669"/>
    <property type="project" value="InterPro"/>
</dbReference>
<keyword evidence="4" id="KW-0472">Membrane</keyword>
<feature type="transmembrane region" description="Helical" evidence="4">
    <location>
        <begin position="136"/>
        <end position="155"/>
    </location>
</feature>
<dbReference type="RefSeq" id="WP_087133673.1">
    <property type="nucleotide sequence ID" value="NZ_FUKP01000021.1"/>
</dbReference>
<feature type="transmembrane region" description="Helical" evidence="4">
    <location>
        <begin position="63"/>
        <end position="81"/>
    </location>
</feature>
<dbReference type="AlphaFoldDB" id="A0A1R4IP16"/>
<dbReference type="GO" id="GO:0016020">
    <property type="term" value="C:membrane"/>
    <property type="evidence" value="ECO:0007669"/>
    <property type="project" value="InterPro"/>
</dbReference>
<dbReference type="Gene3D" id="3.30.565.10">
    <property type="entry name" value="Histidine kinase-like ATPase, C-terminal domain"/>
    <property type="match status" value="1"/>
</dbReference>
<feature type="transmembrane region" description="Helical" evidence="4">
    <location>
        <begin position="39"/>
        <end position="56"/>
    </location>
</feature>
<dbReference type="EMBL" id="FUKP01000021">
    <property type="protein sequence ID" value="SJN21621.1"/>
    <property type="molecule type" value="Genomic_DNA"/>
</dbReference>
<evidence type="ECO:0000256" key="4">
    <source>
        <dbReference type="SAM" id="Phobius"/>
    </source>
</evidence>
<protein>
    <submittedName>
        <fullName evidence="6">Putative two-component system sensor kinase</fullName>
    </submittedName>
</protein>
<dbReference type="InterPro" id="IPR036890">
    <property type="entry name" value="HATPase_C_sf"/>
</dbReference>
<reference evidence="6 7" key="1">
    <citation type="submission" date="2017-02" db="EMBL/GenBank/DDBJ databases">
        <authorList>
            <person name="Peterson S.W."/>
        </authorList>
    </citation>
    <scope>NUCLEOTIDE SEQUENCE [LARGE SCALE GENOMIC DNA]</scope>
    <source>
        <strain evidence="6 7">2B3F</strain>
    </source>
</reference>
<dbReference type="Pfam" id="PF07730">
    <property type="entry name" value="HisKA_3"/>
    <property type="match status" value="1"/>
</dbReference>
<keyword evidence="1" id="KW-0808">Transferase</keyword>
<evidence type="ECO:0000256" key="1">
    <source>
        <dbReference type="ARBA" id="ARBA00022679"/>
    </source>
</evidence>
<dbReference type="PANTHER" id="PTHR24421">
    <property type="entry name" value="NITRATE/NITRITE SENSOR PROTEIN NARX-RELATED"/>
    <property type="match status" value="1"/>
</dbReference>
<dbReference type="PANTHER" id="PTHR24421:SF63">
    <property type="entry name" value="SENSOR HISTIDINE KINASE DESK"/>
    <property type="match status" value="1"/>
</dbReference>
<gene>
    <name evidence="6" type="ORF">FM125_03720</name>
</gene>
<sequence length="369" mass="39778">MTSEHTSETRRLRSRTSFVLLAVFGVAAIVTLLTSAVEPWPPLVLAPGLIAGLWLLSQWHRQVAAPIRWAVLALGTLTWALSALWELTPLGALAFALPGALEVMWSRQARAVVTLLVLTVGAAAGALVVVTDPQALWVYLGMGVLLTGVACVTIPDSRASFDLMRLQDERAEQERAASVDAERLRFSQDLHDIQGHALHVVKLKIAVAQRLLSTDPDAARRELDEAQQTLRRTMAETKALAQDGHDLTLRGELANSVALLKAAGITVTADDAGGPRRKEFEHVAGVVIREATTNILRHSDARRVEISLAPGHVVISNDGVIGVPAEDHTGGLANLRSRLAGVGGRLDVSCDDERFTLEARWDADEEEAT</sequence>
<feature type="transmembrane region" description="Helical" evidence="4">
    <location>
        <begin position="112"/>
        <end position="130"/>
    </location>
</feature>
<organism evidence="6 7">
    <name type="scientific">Micrococcus lylae</name>
    <dbReference type="NCBI Taxonomy" id="1273"/>
    <lineage>
        <taxon>Bacteria</taxon>
        <taxon>Bacillati</taxon>
        <taxon>Actinomycetota</taxon>
        <taxon>Actinomycetes</taxon>
        <taxon>Micrococcales</taxon>
        <taxon>Micrococcaceae</taxon>
        <taxon>Micrococcus</taxon>
    </lineage>
</organism>
<evidence type="ECO:0000256" key="2">
    <source>
        <dbReference type="ARBA" id="ARBA00022777"/>
    </source>
</evidence>
<evidence type="ECO:0000259" key="5">
    <source>
        <dbReference type="Pfam" id="PF07730"/>
    </source>
</evidence>
<keyword evidence="2 6" id="KW-0418">Kinase</keyword>
<evidence type="ECO:0000313" key="7">
    <source>
        <dbReference type="Proteomes" id="UP000196230"/>
    </source>
</evidence>
<evidence type="ECO:0000313" key="6">
    <source>
        <dbReference type="EMBL" id="SJN21621.1"/>
    </source>
</evidence>
<keyword evidence="4" id="KW-0812">Transmembrane</keyword>
<accession>A0A1R4IP16</accession>
<feature type="domain" description="Signal transduction histidine kinase subgroup 3 dimerisation and phosphoacceptor" evidence="5">
    <location>
        <begin position="182"/>
        <end position="243"/>
    </location>
</feature>